<keyword evidence="7 11" id="KW-0319">Glycerol metabolism</keyword>
<dbReference type="SUPFAM" id="SSF52777">
    <property type="entry name" value="CoA-dependent acyltransferases"/>
    <property type="match status" value="1"/>
</dbReference>
<dbReference type="GO" id="GO:0019432">
    <property type="term" value="P:triglyceride biosynthetic process"/>
    <property type="evidence" value="ECO:0007669"/>
    <property type="project" value="UniProtKB-UniPathway"/>
</dbReference>
<keyword evidence="9 11" id="KW-0012">Acyltransferase</keyword>
<evidence type="ECO:0000256" key="2">
    <source>
        <dbReference type="ARBA" id="ARBA00005189"/>
    </source>
</evidence>
<dbReference type="GO" id="GO:0006071">
    <property type="term" value="P:glycerol metabolic process"/>
    <property type="evidence" value="ECO:0007669"/>
    <property type="project" value="UniProtKB-KW"/>
</dbReference>
<keyword evidence="5 11" id="KW-0444">Lipid biosynthesis</keyword>
<comment type="similarity">
    <text evidence="3 11">Belongs to the long-chain O-acyltransferase family.</text>
</comment>
<gene>
    <name evidence="15" type="ORF">HNR21_001809</name>
</gene>
<dbReference type="GO" id="GO:0071731">
    <property type="term" value="P:response to nitric oxide"/>
    <property type="evidence" value="ECO:0007669"/>
    <property type="project" value="TreeGrafter"/>
</dbReference>
<dbReference type="Pfam" id="PF06974">
    <property type="entry name" value="WS_DGAT_C"/>
    <property type="match status" value="1"/>
</dbReference>
<comment type="caution">
    <text evidence="15">The sequence shown here is derived from an EMBL/GenBank/DDBJ whole genome shotgun (WGS) entry which is preliminary data.</text>
</comment>
<protein>
    <recommendedName>
        <fullName evidence="4 11">Diacylglycerol O-acyltransferase</fullName>
        <ecNumber evidence="4 11">2.3.1.20</ecNumber>
    </recommendedName>
</protein>
<organism evidence="15 16">
    <name type="scientific">Thermomonospora cellulosilytica</name>
    <dbReference type="NCBI Taxonomy" id="1411118"/>
    <lineage>
        <taxon>Bacteria</taxon>
        <taxon>Bacillati</taxon>
        <taxon>Actinomycetota</taxon>
        <taxon>Actinomycetes</taxon>
        <taxon>Streptosporangiales</taxon>
        <taxon>Thermomonosporaceae</taxon>
        <taxon>Thermomonospora</taxon>
    </lineage>
</organism>
<evidence type="ECO:0000256" key="9">
    <source>
        <dbReference type="ARBA" id="ARBA00023315"/>
    </source>
</evidence>
<dbReference type="PANTHER" id="PTHR31650:SF1">
    <property type="entry name" value="WAX ESTER SYNTHASE_DIACYLGLYCEROL ACYLTRANSFERASE 4-RELATED"/>
    <property type="match status" value="1"/>
</dbReference>
<evidence type="ECO:0000256" key="4">
    <source>
        <dbReference type="ARBA" id="ARBA00013244"/>
    </source>
</evidence>
<evidence type="ECO:0000256" key="3">
    <source>
        <dbReference type="ARBA" id="ARBA00009587"/>
    </source>
</evidence>
<evidence type="ECO:0000256" key="10">
    <source>
        <dbReference type="ARBA" id="ARBA00048109"/>
    </source>
</evidence>
<evidence type="ECO:0000256" key="1">
    <source>
        <dbReference type="ARBA" id="ARBA00004771"/>
    </source>
</evidence>
<dbReference type="PANTHER" id="PTHR31650">
    <property type="entry name" value="O-ACYLTRANSFERASE (WSD1-LIKE) FAMILY PROTEIN"/>
    <property type="match status" value="1"/>
</dbReference>
<evidence type="ECO:0000313" key="15">
    <source>
        <dbReference type="EMBL" id="MBA9002927.1"/>
    </source>
</evidence>
<keyword evidence="8 11" id="KW-0443">Lipid metabolism</keyword>
<dbReference type="InterPro" id="IPR023213">
    <property type="entry name" value="CAT-like_dom_sf"/>
</dbReference>
<dbReference type="InterPro" id="IPR045034">
    <property type="entry name" value="O-acyltransferase_WSD1-like"/>
</dbReference>
<evidence type="ECO:0000259" key="13">
    <source>
        <dbReference type="Pfam" id="PF03007"/>
    </source>
</evidence>
<evidence type="ECO:0000256" key="6">
    <source>
        <dbReference type="ARBA" id="ARBA00022679"/>
    </source>
</evidence>
<feature type="domain" description="O-acyltransferase WSD1 C-terminal" evidence="14">
    <location>
        <begin position="306"/>
        <end position="450"/>
    </location>
</feature>
<dbReference type="GO" id="GO:0051701">
    <property type="term" value="P:biological process involved in interaction with host"/>
    <property type="evidence" value="ECO:0007669"/>
    <property type="project" value="TreeGrafter"/>
</dbReference>
<dbReference type="EC" id="2.3.1.20" evidence="4 11"/>
<dbReference type="InterPro" id="IPR004255">
    <property type="entry name" value="O-acyltransferase_WSD1_N"/>
</dbReference>
<comment type="pathway">
    <text evidence="1 11">Glycerolipid metabolism; triacylglycerol biosynthesis.</text>
</comment>
<evidence type="ECO:0000256" key="12">
    <source>
        <dbReference type="SAM" id="MobiDB-lite"/>
    </source>
</evidence>
<proteinExistence type="inferred from homology"/>
<dbReference type="GO" id="GO:0001666">
    <property type="term" value="P:response to hypoxia"/>
    <property type="evidence" value="ECO:0007669"/>
    <property type="project" value="TreeGrafter"/>
</dbReference>
<sequence>MDRMNALDAGFWYAESDREPLHIASITVMEGPPPGPEEMTRVIAAKLPRVPRARQRVRTVPLHLGTPVWVDDPRFSFDRHLRRTAVPAPGGMRELQDLVGRIMSRRLDPARPLWEMWVAEGLAGGRWALIVKVHHCVVDGVGGSDLLTALFDPEPDPERDPDPVPPPADPGPSRLALALNGLGQTVGRPVGALARRLARPPRAEGLREAREFAGGLPHTVEHITRQSVPSLRGPAGPDRRWITAEADLNDAKAVRRELGGTVNDVILAAVTQGFRELLTARGELNDRTRVRCLVPVSVRGGGAPLGNRVSGVVVELPCGESNPRLRLAALRAQMNELKDTHQAAGADALVRLAGTAPTLLAPASRAVMAVARSVFQTAVTNVPGPQDPLYVAGRKVLALYPYVPVAAGAGITAAIFSYVGRLYFGITGDLDTTPDLDILASAIPEALTDLRSSSPYRVR</sequence>
<dbReference type="RefSeq" id="WP_182704833.1">
    <property type="nucleotide sequence ID" value="NZ_JACJII010000001.1"/>
</dbReference>
<keyword evidence="6 11" id="KW-0808">Transferase</keyword>
<evidence type="ECO:0000256" key="11">
    <source>
        <dbReference type="RuleBase" id="RU361241"/>
    </source>
</evidence>
<dbReference type="Proteomes" id="UP000539313">
    <property type="component" value="Unassembled WGS sequence"/>
</dbReference>
<dbReference type="AlphaFoldDB" id="A0A7W3R7R0"/>
<name>A0A7W3R7R0_9ACTN</name>
<reference evidence="15 16" key="1">
    <citation type="submission" date="2020-08" db="EMBL/GenBank/DDBJ databases">
        <title>Sequencing the genomes of 1000 actinobacteria strains.</title>
        <authorList>
            <person name="Klenk H.-P."/>
        </authorList>
    </citation>
    <scope>NUCLEOTIDE SEQUENCE [LARGE SCALE GENOMIC DNA]</scope>
    <source>
        <strain evidence="15 16">DSM 45823</strain>
    </source>
</reference>
<accession>A0A7W3R7R0</accession>
<evidence type="ECO:0000256" key="5">
    <source>
        <dbReference type="ARBA" id="ARBA00022516"/>
    </source>
</evidence>
<dbReference type="Gene3D" id="3.30.559.10">
    <property type="entry name" value="Chloramphenicol acetyltransferase-like domain"/>
    <property type="match status" value="1"/>
</dbReference>
<evidence type="ECO:0000256" key="8">
    <source>
        <dbReference type="ARBA" id="ARBA00023098"/>
    </source>
</evidence>
<evidence type="ECO:0000259" key="14">
    <source>
        <dbReference type="Pfam" id="PF06974"/>
    </source>
</evidence>
<evidence type="ECO:0000256" key="7">
    <source>
        <dbReference type="ARBA" id="ARBA00022798"/>
    </source>
</evidence>
<dbReference type="Pfam" id="PF03007">
    <property type="entry name" value="WS_DGAT_cat"/>
    <property type="match status" value="1"/>
</dbReference>
<feature type="domain" description="O-acyltransferase WSD1-like N-terminal" evidence="13">
    <location>
        <begin position="4"/>
        <end position="266"/>
    </location>
</feature>
<dbReference type="NCBIfam" id="TIGR02946">
    <property type="entry name" value="acyl_WS_DGAT"/>
    <property type="match status" value="1"/>
</dbReference>
<evidence type="ECO:0000313" key="16">
    <source>
        <dbReference type="Proteomes" id="UP000539313"/>
    </source>
</evidence>
<dbReference type="UniPathway" id="UPA00282"/>
<keyword evidence="16" id="KW-1185">Reference proteome</keyword>
<dbReference type="GO" id="GO:0004144">
    <property type="term" value="F:diacylglycerol O-acyltransferase activity"/>
    <property type="evidence" value="ECO:0007669"/>
    <property type="project" value="UniProtKB-EC"/>
</dbReference>
<dbReference type="EMBL" id="JACJII010000001">
    <property type="protein sequence ID" value="MBA9002927.1"/>
    <property type="molecule type" value="Genomic_DNA"/>
</dbReference>
<dbReference type="InterPro" id="IPR009721">
    <property type="entry name" value="O-acyltransferase_WSD1_C"/>
</dbReference>
<comment type="catalytic activity">
    <reaction evidence="10 11">
        <text>an acyl-CoA + a 1,2-diacyl-sn-glycerol = a triacyl-sn-glycerol + CoA</text>
        <dbReference type="Rhea" id="RHEA:10868"/>
        <dbReference type="ChEBI" id="CHEBI:17815"/>
        <dbReference type="ChEBI" id="CHEBI:57287"/>
        <dbReference type="ChEBI" id="CHEBI:58342"/>
        <dbReference type="ChEBI" id="CHEBI:64615"/>
        <dbReference type="EC" id="2.3.1.20"/>
    </reaction>
</comment>
<comment type="pathway">
    <text evidence="2">Lipid metabolism.</text>
</comment>
<dbReference type="InterPro" id="IPR014292">
    <property type="entry name" value="Acyl_transf_WS/DGAT"/>
</dbReference>
<dbReference type="GO" id="GO:0005886">
    <property type="term" value="C:plasma membrane"/>
    <property type="evidence" value="ECO:0007669"/>
    <property type="project" value="TreeGrafter"/>
</dbReference>
<feature type="region of interest" description="Disordered" evidence="12">
    <location>
        <begin position="152"/>
        <end position="173"/>
    </location>
</feature>